<dbReference type="PROSITE" id="PS50164">
    <property type="entry name" value="GIY_YIG"/>
    <property type="match status" value="1"/>
</dbReference>
<dbReference type="Proteomes" id="UP001595530">
    <property type="component" value="Unassembled WGS sequence"/>
</dbReference>
<dbReference type="Gene3D" id="3.40.1440.10">
    <property type="entry name" value="GIY-YIG endonuclease"/>
    <property type="match status" value="1"/>
</dbReference>
<evidence type="ECO:0000256" key="5">
    <source>
        <dbReference type="ARBA" id="ARBA00023204"/>
    </source>
</evidence>
<accession>A0ABV7F9M0</accession>
<dbReference type="SUPFAM" id="SSF82771">
    <property type="entry name" value="GIY-YIG endonuclease"/>
    <property type="match status" value="1"/>
</dbReference>
<dbReference type="PANTHER" id="PTHR30562">
    <property type="entry name" value="UVRC/OXIDOREDUCTASE"/>
    <property type="match status" value="1"/>
</dbReference>
<dbReference type="Pfam" id="PF01541">
    <property type="entry name" value="GIY-YIG"/>
    <property type="match status" value="1"/>
</dbReference>
<evidence type="ECO:0000256" key="8">
    <source>
        <dbReference type="ARBA" id="ARBA00042138"/>
    </source>
</evidence>
<evidence type="ECO:0000256" key="1">
    <source>
        <dbReference type="ARBA" id="ARBA00022763"/>
    </source>
</evidence>
<feature type="domain" description="GIY-YIG" evidence="10">
    <location>
        <begin position="36"/>
        <end position="90"/>
    </location>
</feature>
<dbReference type="InterPro" id="IPR047296">
    <property type="entry name" value="GIY-YIG_UvrC_Cho"/>
</dbReference>
<dbReference type="InterPro" id="IPR050066">
    <property type="entry name" value="UvrABC_protein_C"/>
</dbReference>
<reference evidence="12" key="1">
    <citation type="journal article" date="2019" name="Int. J. Syst. Evol. Microbiol.">
        <title>The Global Catalogue of Microorganisms (GCM) 10K type strain sequencing project: providing services to taxonomists for standard genome sequencing and annotation.</title>
        <authorList>
            <consortium name="The Broad Institute Genomics Platform"/>
            <consortium name="The Broad Institute Genome Sequencing Center for Infectious Disease"/>
            <person name="Wu L."/>
            <person name="Ma J."/>
        </authorList>
    </citation>
    <scope>NUCLEOTIDE SEQUENCE [LARGE SCALE GENOMIC DNA]</scope>
    <source>
        <strain evidence="12">KCTC 42986</strain>
    </source>
</reference>
<keyword evidence="1" id="KW-0227">DNA damage</keyword>
<dbReference type="EMBL" id="JBHRTP010000089">
    <property type="protein sequence ID" value="MFC3110771.1"/>
    <property type="molecule type" value="Genomic_DNA"/>
</dbReference>
<gene>
    <name evidence="11" type="ORF">ACFOFO_22930</name>
</gene>
<keyword evidence="5" id="KW-0234">DNA repair</keyword>
<dbReference type="RefSeq" id="WP_390323888.1">
    <property type="nucleotide sequence ID" value="NZ_JBHRTP010000089.1"/>
</dbReference>
<evidence type="ECO:0000256" key="7">
    <source>
        <dbReference type="ARBA" id="ARBA00040756"/>
    </source>
</evidence>
<name>A0ABV7F9M0_9BURK</name>
<protein>
    <recommendedName>
        <fullName evidence="7">Excinuclease cho</fullName>
    </recommendedName>
    <alternativeName>
        <fullName evidence="9">Endonuclease cho</fullName>
    </alternativeName>
    <alternativeName>
        <fullName evidence="8">UvrC homolog protein</fullName>
    </alternativeName>
</protein>
<dbReference type="PANTHER" id="PTHR30562:SF10">
    <property type="entry name" value="EXCINUCLEASE CHO"/>
    <property type="match status" value="1"/>
</dbReference>
<evidence type="ECO:0000259" key="10">
    <source>
        <dbReference type="PROSITE" id="PS50164"/>
    </source>
</evidence>
<keyword evidence="2" id="KW-0228">DNA excision</keyword>
<keyword evidence="12" id="KW-1185">Reference proteome</keyword>
<evidence type="ECO:0000256" key="2">
    <source>
        <dbReference type="ARBA" id="ARBA00022769"/>
    </source>
</evidence>
<evidence type="ECO:0000256" key="4">
    <source>
        <dbReference type="ARBA" id="ARBA00022881"/>
    </source>
</evidence>
<proteinExistence type="predicted"/>
<keyword evidence="3" id="KW-0378">Hydrolase</keyword>
<evidence type="ECO:0000256" key="3">
    <source>
        <dbReference type="ARBA" id="ARBA00022801"/>
    </source>
</evidence>
<evidence type="ECO:0000256" key="9">
    <source>
        <dbReference type="ARBA" id="ARBA00042732"/>
    </source>
</evidence>
<evidence type="ECO:0000256" key="6">
    <source>
        <dbReference type="ARBA" id="ARBA00023236"/>
    </source>
</evidence>
<dbReference type="InterPro" id="IPR035901">
    <property type="entry name" value="GIY-YIG_endonuc_sf"/>
</dbReference>
<keyword evidence="6" id="KW-0742">SOS response</keyword>
<evidence type="ECO:0000313" key="11">
    <source>
        <dbReference type="EMBL" id="MFC3110771.1"/>
    </source>
</evidence>
<organism evidence="11 12">
    <name type="scientific">Undibacterium arcticum</name>
    <dbReference type="NCBI Taxonomy" id="1762892"/>
    <lineage>
        <taxon>Bacteria</taxon>
        <taxon>Pseudomonadati</taxon>
        <taxon>Pseudomonadota</taxon>
        <taxon>Betaproteobacteria</taxon>
        <taxon>Burkholderiales</taxon>
        <taxon>Oxalobacteraceae</taxon>
        <taxon>Undibacterium</taxon>
    </lineage>
</organism>
<comment type="caution">
    <text evidence="11">The sequence shown here is derived from an EMBL/GenBank/DDBJ whole genome shotgun (WGS) entry which is preliminary data.</text>
</comment>
<sequence>MQARITSVGLVIQPDPSDLFVYPDHIDRASLDALPPRPGIYIFRDQHDTPLYIGKSVNIRSRVLSHLNYGLCRPNPASDAALGGATIWRD</sequence>
<dbReference type="InterPro" id="IPR000305">
    <property type="entry name" value="GIY-YIG_endonuc"/>
</dbReference>
<dbReference type="CDD" id="cd10434">
    <property type="entry name" value="GIY-YIG_UvrC_Cho"/>
    <property type="match status" value="1"/>
</dbReference>
<keyword evidence="4" id="KW-0267">Excision nuclease</keyword>
<evidence type="ECO:0000313" key="12">
    <source>
        <dbReference type="Proteomes" id="UP001595530"/>
    </source>
</evidence>